<dbReference type="SUPFAM" id="SSF48576">
    <property type="entry name" value="Terpenoid synthases"/>
    <property type="match status" value="1"/>
</dbReference>
<dbReference type="GO" id="GO:0000287">
    <property type="term" value="F:magnesium ion binding"/>
    <property type="evidence" value="ECO:0007669"/>
    <property type="project" value="InterPro"/>
</dbReference>
<dbReference type="AlphaFoldDB" id="A0A5N6MYT2"/>
<accession>A0A5N6MYT2</accession>
<evidence type="ECO:0000256" key="2">
    <source>
        <dbReference type="ARBA" id="ARBA00022723"/>
    </source>
</evidence>
<dbReference type="Proteomes" id="UP000326396">
    <property type="component" value="Linkage Group LG4"/>
</dbReference>
<evidence type="ECO:0000313" key="6">
    <source>
        <dbReference type="EMBL" id="KAD4179593.1"/>
    </source>
</evidence>
<comment type="caution">
    <text evidence="6">The sequence shown here is derived from an EMBL/GenBank/DDBJ whole genome shotgun (WGS) entry which is preliminary data.</text>
</comment>
<dbReference type="Pfam" id="PF01397">
    <property type="entry name" value="Terpene_synth"/>
    <property type="match status" value="1"/>
</dbReference>
<sequence>MASMCLFAGPILSYKRSLTPISSFDIQKRLHSSTSTSMAVTAVESVVRRLANYDPTLWSFDHIQSLSSNYTGEDHVTRANALKETVKMIIRRQMGNLSTTLEIIDDLQRLGIGNHFKDEIHDMLKMIYDHHYENDAKWDDIDLNLKALGFRILRQHGYQVPQDILCNFKDKLQNLKPHIMEDMVVVLNLYEASYHCFENESILDEIRDLTTNILKENLGNIDGDISLLVSQALKFPLHWRVPRVEAKWYIELYEKRNGSNPILIELAKLDFDMSQAIHLEELKHTSRWWKNLRWDDKLSFARDRLVEHFMWSLGFSYQPQFSLGRKILTLVNSLITSIDDVYDVYGTLDELELFTDIVDRWDVNAIEELPDYMKICFLGFYNTINEISYNILTETGLIVLPYLKKAWADFIKTYMMEARWYHSGYKPTLEEYLDNAYVSIGGPLILLHVMCLSSFTSTQQMLECMQNAENIIHYSSLISRLANDLGTSTEEIARGDTPKSIQCYMHESGATEEEARMHIKSLILETWKKLNKERVSGYSRFSKEFIECATNIPRMTQFMYNEGDGHGHPYITESHVLSLFCLTHRFDQDRKHKCINHDIGNPHAVKEGDAILMGSNVRVEFEHGGECVDMGWYAESKMRRVYAGGAQRRVQCLMRKRENSRTDEEEEAAKQEEAFNYSTTQNLDVNVGLLTEADEE</sequence>
<dbReference type="PANTHER" id="PTHR31225">
    <property type="entry name" value="OS04G0344100 PROTEIN-RELATED"/>
    <property type="match status" value="1"/>
</dbReference>
<gene>
    <name evidence="6" type="ORF">E3N88_28184</name>
</gene>
<dbReference type="InterPro" id="IPR008949">
    <property type="entry name" value="Isoprenoid_synthase_dom_sf"/>
</dbReference>
<feature type="domain" description="Terpene synthase metal-binding" evidence="5">
    <location>
        <begin position="290"/>
        <end position="529"/>
    </location>
</feature>
<dbReference type="GO" id="GO:0046246">
    <property type="term" value="P:terpene biosynthetic process"/>
    <property type="evidence" value="ECO:0007669"/>
    <property type="project" value="UniProtKB-ARBA"/>
</dbReference>
<dbReference type="Gene3D" id="1.50.10.130">
    <property type="entry name" value="Terpene synthase, N-terminal domain"/>
    <property type="match status" value="1"/>
</dbReference>
<dbReference type="InterPro" id="IPR050148">
    <property type="entry name" value="Terpene_synthase-like"/>
</dbReference>
<proteinExistence type="predicted"/>
<dbReference type="InterPro" id="IPR036965">
    <property type="entry name" value="Terpene_synth_N_sf"/>
</dbReference>
<dbReference type="GO" id="GO:0016102">
    <property type="term" value="P:diterpenoid biosynthetic process"/>
    <property type="evidence" value="ECO:0007669"/>
    <property type="project" value="InterPro"/>
</dbReference>
<dbReference type="InterPro" id="IPR034741">
    <property type="entry name" value="Terpene_cyclase-like_1_C"/>
</dbReference>
<comment type="cofactor">
    <cofactor evidence="1">
        <name>Mg(2+)</name>
        <dbReference type="ChEBI" id="CHEBI:18420"/>
    </cofactor>
</comment>
<protein>
    <submittedName>
        <fullName evidence="6">Uncharacterized protein</fullName>
    </submittedName>
</protein>
<dbReference type="Pfam" id="PF03936">
    <property type="entry name" value="Terpene_synth_C"/>
    <property type="match status" value="1"/>
</dbReference>
<evidence type="ECO:0000259" key="5">
    <source>
        <dbReference type="Pfam" id="PF03936"/>
    </source>
</evidence>
<dbReference type="FunFam" id="1.10.600.10:FF:000007">
    <property type="entry name" value="Isoprene synthase, chloroplastic"/>
    <property type="match status" value="1"/>
</dbReference>
<evidence type="ECO:0000313" key="7">
    <source>
        <dbReference type="Proteomes" id="UP000326396"/>
    </source>
</evidence>
<keyword evidence="3" id="KW-0460">Magnesium</keyword>
<dbReference type="EMBL" id="SZYD01000014">
    <property type="protein sequence ID" value="KAD4179593.1"/>
    <property type="molecule type" value="Genomic_DNA"/>
</dbReference>
<feature type="domain" description="Terpene synthase N-terminal" evidence="4">
    <location>
        <begin position="58"/>
        <end position="220"/>
    </location>
</feature>
<reference evidence="6 7" key="1">
    <citation type="submission" date="2019-05" db="EMBL/GenBank/DDBJ databases">
        <title>Mikania micrantha, genome provides insights into the molecular mechanism of rapid growth.</title>
        <authorList>
            <person name="Liu B."/>
        </authorList>
    </citation>
    <scope>NUCLEOTIDE SEQUENCE [LARGE SCALE GENOMIC DNA]</scope>
    <source>
        <strain evidence="6">NLD-2019</strain>
        <tissue evidence="6">Leaf</tissue>
    </source>
</reference>
<dbReference type="Gene3D" id="1.10.600.10">
    <property type="entry name" value="Farnesyl Diphosphate Synthase"/>
    <property type="match status" value="1"/>
</dbReference>
<dbReference type="PANTHER" id="PTHR31225:SF9">
    <property type="entry name" value="TERPENE SYNTHASE 10"/>
    <property type="match status" value="1"/>
</dbReference>
<keyword evidence="7" id="KW-1185">Reference proteome</keyword>
<dbReference type="GO" id="GO:0034005">
    <property type="term" value="F:germacrene-A synthase activity"/>
    <property type="evidence" value="ECO:0007669"/>
    <property type="project" value="UniProtKB-ARBA"/>
</dbReference>
<evidence type="ECO:0000256" key="3">
    <source>
        <dbReference type="ARBA" id="ARBA00022842"/>
    </source>
</evidence>
<dbReference type="InterPro" id="IPR008930">
    <property type="entry name" value="Terpenoid_cyclase/PrenylTrfase"/>
</dbReference>
<name>A0A5N6MYT2_9ASTR</name>
<dbReference type="CDD" id="cd00684">
    <property type="entry name" value="Terpene_cyclase_plant_C1"/>
    <property type="match status" value="1"/>
</dbReference>
<evidence type="ECO:0000259" key="4">
    <source>
        <dbReference type="Pfam" id="PF01397"/>
    </source>
</evidence>
<dbReference type="SUPFAM" id="SSF48239">
    <property type="entry name" value="Terpenoid cyclases/Protein prenyltransferases"/>
    <property type="match status" value="1"/>
</dbReference>
<organism evidence="6 7">
    <name type="scientific">Mikania micrantha</name>
    <name type="common">bitter vine</name>
    <dbReference type="NCBI Taxonomy" id="192012"/>
    <lineage>
        <taxon>Eukaryota</taxon>
        <taxon>Viridiplantae</taxon>
        <taxon>Streptophyta</taxon>
        <taxon>Embryophyta</taxon>
        <taxon>Tracheophyta</taxon>
        <taxon>Spermatophyta</taxon>
        <taxon>Magnoliopsida</taxon>
        <taxon>eudicotyledons</taxon>
        <taxon>Gunneridae</taxon>
        <taxon>Pentapetalae</taxon>
        <taxon>asterids</taxon>
        <taxon>campanulids</taxon>
        <taxon>Asterales</taxon>
        <taxon>Asteraceae</taxon>
        <taxon>Asteroideae</taxon>
        <taxon>Heliantheae alliance</taxon>
        <taxon>Eupatorieae</taxon>
        <taxon>Mikania</taxon>
    </lineage>
</organism>
<dbReference type="SFLD" id="SFLDG01019">
    <property type="entry name" value="Terpene_Cyclase_Like_1_C_Termi"/>
    <property type="match status" value="1"/>
</dbReference>
<keyword evidence="2" id="KW-0479">Metal-binding</keyword>
<dbReference type="SFLD" id="SFLDS00005">
    <property type="entry name" value="Isoprenoid_Synthase_Type_I"/>
    <property type="match status" value="1"/>
</dbReference>
<dbReference type="OrthoDB" id="1936865at2759"/>
<evidence type="ECO:0000256" key="1">
    <source>
        <dbReference type="ARBA" id="ARBA00001946"/>
    </source>
</evidence>
<dbReference type="InterPro" id="IPR005630">
    <property type="entry name" value="Terpene_synthase_metal-bd"/>
</dbReference>
<dbReference type="InterPro" id="IPR001906">
    <property type="entry name" value="Terpene_synth_N"/>
</dbReference>
<dbReference type="InterPro" id="IPR044814">
    <property type="entry name" value="Terpene_cyclase_plant_C1"/>
</dbReference>
<dbReference type="FunFam" id="1.50.10.130:FF:000001">
    <property type="entry name" value="Isoprene synthase, chloroplastic"/>
    <property type="match status" value="1"/>
</dbReference>